<name>A0A6P3XND3_DINQU</name>
<reference evidence="4" key="1">
    <citation type="submission" date="2025-08" db="UniProtKB">
        <authorList>
            <consortium name="RefSeq"/>
        </authorList>
    </citation>
    <scope>IDENTIFICATION</scope>
</reference>
<accession>A0A6P3XND3</accession>
<dbReference type="Pfam" id="PF00698">
    <property type="entry name" value="Acyl_transf_1"/>
    <property type="match status" value="1"/>
</dbReference>
<dbReference type="CTD" id="39910"/>
<proteinExistence type="predicted"/>
<feature type="region of interest" description="Disordered" evidence="1">
    <location>
        <begin position="78"/>
        <end position="102"/>
    </location>
</feature>
<organism evidence="3 4">
    <name type="scientific">Dinoponera quadriceps</name>
    <name type="common">South American ant</name>
    <dbReference type="NCBI Taxonomy" id="609295"/>
    <lineage>
        <taxon>Eukaryota</taxon>
        <taxon>Metazoa</taxon>
        <taxon>Ecdysozoa</taxon>
        <taxon>Arthropoda</taxon>
        <taxon>Hexapoda</taxon>
        <taxon>Insecta</taxon>
        <taxon>Pterygota</taxon>
        <taxon>Neoptera</taxon>
        <taxon>Endopterygota</taxon>
        <taxon>Hymenoptera</taxon>
        <taxon>Apocrita</taxon>
        <taxon>Aculeata</taxon>
        <taxon>Formicoidea</taxon>
        <taxon>Formicidae</taxon>
        <taxon>Ponerinae</taxon>
        <taxon>Ponerini</taxon>
        <taxon>Dinoponera</taxon>
    </lineage>
</organism>
<dbReference type="UniPathway" id="UPA00094"/>
<dbReference type="InterPro" id="IPR016036">
    <property type="entry name" value="Malonyl_transacylase_ACP-bd"/>
</dbReference>
<dbReference type="SUPFAM" id="SSF52151">
    <property type="entry name" value="FabD/lysophospholipase-like"/>
    <property type="match status" value="1"/>
</dbReference>
<dbReference type="PANTHER" id="PTHR47170:SF2">
    <property type="entry name" value="MALONYL-COA:ACP TRANSACYLASE (MAT) DOMAIN-CONTAINING PROTEIN"/>
    <property type="match status" value="1"/>
</dbReference>
<dbReference type="InterPro" id="IPR014043">
    <property type="entry name" value="Acyl_transferase_dom"/>
</dbReference>
<dbReference type="GeneID" id="106747153"/>
<feature type="region of interest" description="Disordered" evidence="1">
    <location>
        <begin position="31"/>
        <end position="57"/>
    </location>
</feature>
<dbReference type="Gene3D" id="3.30.70.250">
    <property type="entry name" value="Malonyl-CoA ACP transacylase, ACP-binding"/>
    <property type="match status" value="1"/>
</dbReference>
<feature type="compositionally biased region" description="Low complexity" evidence="1">
    <location>
        <begin position="38"/>
        <end position="57"/>
    </location>
</feature>
<dbReference type="GO" id="GO:0006633">
    <property type="term" value="P:fatty acid biosynthetic process"/>
    <property type="evidence" value="ECO:0007669"/>
    <property type="project" value="UniProtKB-UniPathway"/>
</dbReference>
<dbReference type="AlphaFoldDB" id="A0A6P3XND3"/>
<feature type="domain" description="Malonyl-CoA:ACP transacylase (MAT)" evidence="2">
    <location>
        <begin position="114"/>
        <end position="394"/>
    </location>
</feature>
<keyword evidence="3" id="KW-1185">Reference proteome</keyword>
<dbReference type="RefSeq" id="XP_014479975.1">
    <property type="nucleotide sequence ID" value="XM_014624489.1"/>
</dbReference>
<dbReference type="SMART" id="SM00827">
    <property type="entry name" value="PKS_AT"/>
    <property type="match status" value="1"/>
</dbReference>
<dbReference type="PANTHER" id="PTHR47170">
    <property type="entry name" value="MALONYL-COA ACP TRANSACYLASE, ACP-BINDING"/>
    <property type="match status" value="1"/>
</dbReference>
<dbReference type="Gene3D" id="3.40.366.10">
    <property type="entry name" value="Malonyl-Coenzyme A Acyl Carrier Protein, domain 2"/>
    <property type="match status" value="1"/>
</dbReference>
<sequence>MYQRTLSTRTKPCLFRLLTWYRANKFSDSTAARDSVDNPSTASSSQNESSESNFEISSTGEENIARLLKESATYNDVKDKSWSTSPYPAGVPSSIGTEESAKPKIDPLDTCVLLFPGQGTIKVGWAQKYLRFPQAKELFEIANEVLGYNLLDLCLKGPQEKLDKTRFNQPATVVVSLAALEKLREERPRVFETCKSAAGYSIGELTSLIFSGALTFEDGIRLVSVRGTAMEYASNITSQGMVSVYCTPEAKVHEACQNAIKWARDIGVENPTCQVAIYLCTQSKILAGNKEALDYIMQNSKKYGLRNLRRLPVSGAFHTRLMEPALKSFRKMLNTVEIDEPRCQVYSNYKGYRYGNAKLIRRYLPKQIISSVKWEQTMQSIYTRPAGTAFPRTFDVGSEGKMKSILKLINMKAYDHCIAV</sequence>
<evidence type="ECO:0000313" key="3">
    <source>
        <dbReference type="Proteomes" id="UP000515204"/>
    </source>
</evidence>
<evidence type="ECO:0000259" key="2">
    <source>
        <dbReference type="SMART" id="SM00827"/>
    </source>
</evidence>
<evidence type="ECO:0000256" key="1">
    <source>
        <dbReference type="SAM" id="MobiDB-lite"/>
    </source>
</evidence>
<gene>
    <name evidence="4" type="primary">LOC106747153</name>
</gene>
<protein>
    <submittedName>
        <fullName evidence="4">Probable malonyl-CoA-acyl carrier protein transacylase, mitochondrial</fullName>
    </submittedName>
</protein>
<dbReference type="GO" id="GO:0016740">
    <property type="term" value="F:transferase activity"/>
    <property type="evidence" value="ECO:0007669"/>
    <property type="project" value="InterPro"/>
</dbReference>
<dbReference type="InterPro" id="IPR001227">
    <property type="entry name" value="Ac_transferase_dom_sf"/>
</dbReference>
<dbReference type="SUPFAM" id="SSF55048">
    <property type="entry name" value="Probable ACP-binding domain of malonyl-CoA ACP transacylase"/>
    <property type="match status" value="1"/>
</dbReference>
<dbReference type="KEGG" id="dqu:106747153"/>
<evidence type="ECO:0000313" key="4">
    <source>
        <dbReference type="RefSeq" id="XP_014479975.1"/>
    </source>
</evidence>
<dbReference type="Proteomes" id="UP000515204">
    <property type="component" value="Unplaced"/>
</dbReference>
<dbReference type="OrthoDB" id="541883at2759"/>
<dbReference type="InterPro" id="IPR052760">
    <property type="entry name" value="Mitochondrial_malonyltrans"/>
</dbReference>
<dbReference type="InterPro" id="IPR016035">
    <property type="entry name" value="Acyl_Trfase/lysoPLipase"/>
</dbReference>